<keyword evidence="10" id="KW-1185">Reference proteome</keyword>
<dbReference type="InterPro" id="IPR008007">
    <property type="entry name" value="Peptidase_M42"/>
</dbReference>
<sequence>MESINKEYVLKVANELINIDSPSSYTKSAINYLKENIAKFNFETTLSNKGNLIVSIPGKDTSHTIGLSAHVDTLGLMVRSIKSDGKLAFTRIGGPMLPTLDGEYCRILTREGKIYTGTILSTTPASHVFPDATSAPRKEDTMEIRIDEIVYSKEDTEKLGIQNGDIIAIEPKFTVTESGFIKSRFLDDKISASALMGVLEYLHTHQIQPSCNIKIIFSTYEEVGHGSSWIPEDIEEFIAVDMGCIGLDLACTEQDVSICAKDSSGPYDYEITSKLIKLAKENNLKYAVDIYPQYGSDVSAALKGGNNIKGGLVGPGVNASHGMERTHWDGVENTIKLVIAYITQ</sequence>
<dbReference type="Proteomes" id="UP000195447">
    <property type="component" value="Unassembled WGS sequence"/>
</dbReference>
<dbReference type="GO" id="GO:0046872">
    <property type="term" value="F:metal ion binding"/>
    <property type="evidence" value="ECO:0007669"/>
    <property type="project" value="UniProtKB-UniRule"/>
</dbReference>
<dbReference type="PANTHER" id="PTHR32481:SF7">
    <property type="entry name" value="AMINOPEPTIDASE YHFE-RELATED"/>
    <property type="match status" value="1"/>
</dbReference>
<feature type="binding site" evidence="8">
    <location>
        <position position="321"/>
    </location>
    <ligand>
        <name>Zn(2+)</name>
        <dbReference type="ChEBI" id="CHEBI:29105"/>
        <label>2</label>
    </ligand>
</feature>
<name>A0A1Y4LWS4_9FIRM</name>
<dbReference type="RefSeq" id="WP_087158511.1">
    <property type="nucleotide sequence ID" value="NZ_NFKM01000007.1"/>
</dbReference>
<evidence type="ECO:0000313" key="9">
    <source>
        <dbReference type="EMBL" id="OUP61048.1"/>
    </source>
</evidence>
<gene>
    <name evidence="9" type="ORF">B5F14_04700</name>
</gene>
<dbReference type="AlphaFoldDB" id="A0A1Y4LWS4"/>
<evidence type="ECO:0000313" key="10">
    <source>
        <dbReference type="Proteomes" id="UP000195447"/>
    </source>
</evidence>
<dbReference type="CDD" id="cd05657">
    <property type="entry name" value="M42_glucanase_like"/>
    <property type="match status" value="1"/>
</dbReference>
<dbReference type="SUPFAM" id="SSF53187">
    <property type="entry name" value="Zn-dependent exopeptidases"/>
    <property type="match status" value="1"/>
</dbReference>
<dbReference type="Gene3D" id="2.40.30.40">
    <property type="entry name" value="Peptidase M42, domain 2"/>
    <property type="match status" value="1"/>
</dbReference>
<dbReference type="PIRSF" id="PIRSF001123">
    <property type="entry name" value="PepA_GA"/>
    <property type="match status" value="1"/>
</dbReference>
<keyword evidence="4 8" id="KW-0479">Metal-binding</keyword>
<feature type="binding site" evidence="8">
    <location>
        <position position="222"/>
    </location>
    <ligand>
        <name>Zn(2+)</name>
        <dbReference type="ChEBI" id="CHEBI:29105"/>
        <label>2</label>
    </ligand>
</feature>
<dbReference type="SUPFAM" id="SSF101821">
    <property type="entry name" value="Aminopeptidase/glucanase lid domain"/>
    <property type="match status" value="1"/>
</dbReference>
<accession>A0A1Y4LWS4</accession>
<comment type="cofactor">
    <cofactor evidence="8">
        <name>a divalent metal cation</name>
        <dbReference type="ChEBI" id="CHEBI:60240"/>
    </cofactor>
    <text evidence="8">Binds 2 divalent metal cations per subunit.</text>
</comment>
<dbReference type="InterPro" id="IPR023367">
    <property type="entry name" value="Peptidase_M42_dom2"/>
</dbReference>
<feature type="binding site" evidence="8">
    <location>
        <position position="187"/>
    </location>
    <ligand>
        <name>Zn(2+)</name>
        <dbReference type="ChEBI" id="CHEBI:29105"/>
        <label>1</label>
    </ligand>
</feature>
<protein>
    <submittedName>
        <fullName evidence="9">Aminopeptidase</fullName>
    </submittedName>
</protein>
<comment type="caution">
    <text evidence="9">The sequence shown here is derived from an EMBL/GenBank/DDBJ whole genome shotgun (WGS) entry which is preliminary data.</text>
</comment>
<feature type="binding site" evidence="8">
    <location>
        <position position="187"/>
    </location>
    <ligand>
        <name>Zn(2+)</name>
        <dbReference type="ChEBI" id="CHEBI:29105"/>
        <label>2</label>
    </ligand>
</feature>
<keyword evidence="3" id="KW-0645">Protease</keyword>
<organism evidence="9 10">
    <name type="scientific">Faecalitalea cylindroides</name>
    <dbReference type="NCBI Taxonomy" id="39483"/>
    <lineage>
        <taxon>Bacteria</taxon>
        <taxon>Bacillati</taxon>
        <taxon>Bacillota</taxon>
        <taxon>Erysipelotrichia</taxon>
        <taxon>Erysipelotrichales</taxon>
        <taxon>Erysipelotrichaceae</taxon>
        <taxon>Faecalitalea</taxon>
    </lineage>
</organism>
<evidence type="ECO:0000256" key="3">
    <source>
        <dbReference type="ARBA" id="ARBA00022670"/>
    </source>
</evidence>
<dbReference type="PANTHER" id="PTHR32481">
    <property type="entry name" value="AMINOPEPTIDASE"/>
    <property type="match status" value="1"/>
</dbReference>
<evidence type="ECO:0000256" key="8">
    <source>
        <dbReference type="PIRSR" id="PIRSR001123-2"/>
    </source>
</evidence>
<evidence type="ECO:0000256" key="6">
    <source>
        <dbReference type="PIRNR" id="PIRNR001123"/>
    </source>
</evidence>
<feature type="binding site" evidence="8">
    <location>
        <position position="241"/>
    </location>
    <ligand>
        <name>Zn(2+)</name>
        <dbReference type="ChEBI" id="CHEBI:29105"/>
        <label>1</label>
    </ligand>
</feature>
<dbReference type="GO" id="GO:0004177">
    <property type="term" value="F:aminopeptidase activity"/>
    <property type="evidence" value="ECO:0007669"/>
    <property type="project" value="UniProtKB-UniRule"/>
</dbReference>
<dbReference type="EMBL" id="NFKM01000007">
    <property type="protein sequence ID" value="OUP61048.1"/>
    <property type="molecule type" value="Genomic_DNA"/>
</dbReference>
<evidence type="ECO:0000256" key="1">
    <source>
        <dbReference type="ARBA" id="ARBA00006272"/>
    </source>
</evidence>
<feature type="binding site" evidence="8">
    <location>
        <position position="70"/>
    </location>
    <ligand>
        <name>Zn(2+)</name>
        <dbReference type="ChEBI" id="CHEBI:29105"/>
        <label>1</label>
    </ligand>
</feature>
<keyword evidence="2 9" id="KW-0031">Aminopeptidase</keyword>
<evidence type="ECO:0000256" key="4">
    <source>
        <dbReference type="ARBA" id="ARBA00022723"/>
    </source>
</evidence>
<keyword evidence="5" id="KW-0378">Hydrolase</keyword>
<feature type="active site" description="Proton acceptor" evidence="7">
    <location>
        <position position="221"/>
    </location>
</feature>
<evidence type="ECO:0000256" key="2">
    <source>
        <dbReference type="ARBA" id="ARBA00022438"/>
    </source>
</evidence>
<dbReference type="Gene3D" id="3.40.630.10">
    <property type="entry name" value="Zn peptidases"/>
    <property type="match status" value="1"/>
</dbReference>
<proteinExistence type="inferred from homology"/>
<reference evidence="10" key="1">
    <citation type="submission" date="2017-04" db="EMBL/GenBank/DDBJ databases">
        <title>Function of individual gut microbiota members based on whole genome sequencing of pure cultures obtained from chicken caecum.</title>
        <authorList>
            <person name="Medvecky M."/>
            <person name="Cejkova D."/>
            <person name="Polansky O."/>
            <person name="Karasova D."/>
            <person name="Kubasova T."/>
            <person name="Cizek A."/>
            <person name="Rychlik I."/>
        </authorList>
    </citation>
    <scope>NUCLEOTIDE SEQUENCE [LARGE SCALE GENOMIC DNA]</scope>
    <source>
        <strain evidence="10">An178</strain>
    </source>
</reference>
<comment type="similarity">
    <text evidence="1 6">Belongs to the peptidase M42 family.</text>
</comment>
<dbReference type="GO" id="GO:0006508">
    <property type="term" value="P:proteolysis"/>
    <property type="evidence" value="ECO:0007669"/>
    <property type="project" value="UniProtKB-KW"/>
</dbReference>
<dbReference type="InterPro" id="IPR051464">
    <property type="entry name" value="Peptidase_M42_aminopept"/>
</dbReference>
<evidence type="ECO:0000256" key="5">
    <source>
        <dbReference type="ARBA" id="ARBA00022801"/>
    </source>
</evidence>
<dbReference type="Pfam" id="PF05343">
    <property type="entry name" value="Peptidase_M42"/>
    <property type="match status" value="1"/>
</dbReference>
<evidence type="ECO:0000256" key="7">
    <source>
        <dbReference type="PIRSR" id="PIRSR001123-1"/>
    </source>
</evidence>